<comment type="caution">
    <text evidence="3">The sequence shown here is derived from an EMBL/GenBank/DDBJ whole genome shotgun (WGS) entry which is preliminary data.</text>
</comment>
<dbReference type="Gene3D" id="3.40.630.190">
    <property type="entry name" value="LCP protein"/>
    <property type="match status" value="1"/>
</dbReference>
<reference evidence="3" key="1">
    <citation type="journal article" date="2021" name="PeerJ">
        <title>Extensive microbial diversity within the chicken gut microbiome revealed by metagenomics and culture.</title>
        <authorList>
            <person name="Gilroy R."/>
            <person name="Ravi A."/>
            <person name="Getino M."/>
            <person name="Pursley I."/>
            <person name="Horton D.L."/>
            <person name="Alikhan N.F."/>
            <person name="Baker D."/>
            <person name="Gharbi K."/>
            <person name="Hall N."/>
            <person name="Watson M."/>
            <person name="Adriaenssens E.M."/>
            <person name="Foster-Nyarko E."/>
            <person name="Jarju S."/>
            <person name="Secka A."/>
            <person name="Antonio M."/>
            <person name="Oren A."/>
            <person name="Chaudhuri R.R."/>
            <person name="La Ragione R."/>
            <person name="Hildebrand F."/>
            <person name="Pallen M.J."/>
        </authorList>
    </citation>
    <scope>NUCLEOTIDE SEQUENCE</scope>
    <source>
        <strain evidence="3">CHK185-5351</strain>
    </source>
</reference>
<dbReference type="Pfam" id="PF03816">
    <property type="entry name" value="LytR_cpsA_psr"/>
    <property type="match status" value="1"/>
</dbReference>
<dbReference type="AlphaFoldDB" id="A0A9D2N8Y5"/>
<dbReference type="PANTHER" id="PTHR33392:SF6">
    <property type="entry name" value="POLYISOPRENYL-TEICHOIC ACID--PEPTIDOGLYCAN TEICHOIC ACID TRANSFERASE TAGU"/>
    <property type="match status" value="1"/>
</dbReference>
<dbReference type="InterPro" id="IPR004474">
    <property type="entry name" value="LytR_CpsA_psr"/>
</dbReference>
<accession>A0A9D2N8Y5</accession>
<organism evidence="3 4">
    <name type="scientific">Candidatus Fusicatenibacter intestinigallinarum</name>
    <dbReference type="NCBI Taxonomy" id="2838598"/>
    <lineage>
        <taxon>Bacteria</taxon>
        <taxon>Bacillati</taxon>
        <taxon>Bacillota</taxon>
        <taxon>Clostridia</taxon>
        <taxon>Lachnospirales</taxon>
        <taxon>Lachnospiraceae</taxon>
        <taxon>Fusicatenibacter</taxon>
    </lineage>
</organism>
<dbReference type="InterPro" id="IPR050922">
    <property type="entry name" value="LytR/CpsA/Psr_CW_biosynth"/>
</dbReference>
<comment type="similarity">
    <text evidence="1">Belongs to the LytR/CpsA/Psr (LCP) family.</text>
</comment>
<dbReference type="EMBL" id="DWWU01000008">
    <property type="protein sequence ID" value="HJC14492.1"/>
    <property type="molecule type" value="Genomic_DNA"/>
</dbReference>
<proteinExistence type="inferred from homology"/>
<feature type="domain" description="Cell envelope-related transcriptional attenuator" evidence="2">
    <location>
        <begin position="90"/>
        <end position="248"/>
    </location>
</feature>
<reference evidence="3" key="2">
    <citation type="submission" date="2021-04" db="EMBL/GenBank/DDBJ databases">
        <authorList>
            <person name="Gilroy R."/>
        </authorList>
    </citation>
    <scope>NUCLEOTIDE SEQUENCE</scope>
    <source>
        <strain evidence="3">CHK185-5351</strain>
    </source>
</reference>
<evidence type="ECO:0000259" key="2">
    <source>
        <dbReference type="Pfam" id="PF03816"/>
    </source>
</evidence>
<name>A0A9D2N8Y5_9FIRM</name>
<protein>
    <submittedName>
        <fullName evidence="3">LCP family protein</fullName>
    </submittedName>
</protein>
<evidence type="ECO:0000313" key="4">
    <source>
        <dbReference type="Proteomes" id="UP000823849"/>
    </source>
</evidence>
<evidence type="ECO:0000313" key="3">
    <source>
        <dbReference type="EMBL" id="HJC14492.1"/>
    </source>
</evidence>
<sequence length="323" mass="35932">MSKKVLLVVMLVLCIAAGAGVFLLLQNKSRTEEMPQAGTQAESGTEMENTVTYQGETYEYNRNLRNVLFLGVDKEADSVVGETVGRNGQADCILLMIMNQETKETTLLQISRDSMTDVEIYGITGSHLATEHAQIALQYAFGESDSRSNWLTKNAVSHLLYEIPISSVMALTVDGIGEVTSAMGGVTLTVPRDYTSVDPSFTEGATLTLQGDLAERYVRYRDITVTGSNNDRMERQNQFIQAMFQQMQNIDSAAYEKLLDSAEPYLTTDLTAEELKNLKNYTIHQEIETVPGTAAPGEEHEEFTVDDQALYELILELFYIKQD</sequence>
<dbReference type="PANTHER" id="PTHR33392">
    <property type="entry name" value="POLYISOPRENYL-TEICHOIC ACID--PEPTIDOGLYCAN TEICHOIC ACID TRANSFERASE TAGU"/>
    <property type="match status" value="1"/>
</dbReference>
<gene>
    <name evidence="3" type="ORF">H9705_01510</name>
</gene>
<evidence type="ECO:0000256" key="1">
    <source>
        <dbReference type="ARBA" id="ARBA00006068"/>
    </source>
</evidence>
<dbReference type="Proteomes" id="UP000823849">
    <property type="component" value="Unassembled WGS sequence"/>
</dbReference>